<dbReference type="EnsemblMetazoa" id="CJA17511b.1">
    <property type="protein sequence ID" value="CJA17511b.1"/>
    <property type="gene ID" value="WBGene00136714"/>
</dbReference>
<keyword evidence="5 7" id="KW-1133">Transmembrane helix</keyword>
<feature type="transmembrane region" description="Helical" evidence="7">
    <location>
        <begin position="316"/>
        <end position="340"/>
    </location>
</feature>
<keyword evidence="4 7" id="KW-0812">Transmembrane</keyword>
<dbReference type="PANTHER" id="PTHR10332">
    <property type="entry name" value="EQUILIBRATIVE NUCLEOSIDE TRANSPORTER"/>
    <property type="match status" value="1"/>
</dbReference>
<evidence type="ECO:0000256" key="5">
    <source>
        <dbReference type="ARBA" id="ARBA00022989"/>
    </source>
</evidence>
<accession>A0A8R1I0N1</accession>
<evidence type="ECO:0000256" key="4">
    <source>
        <dbReference type="ARBA" id="ARBA00022692"/>
    </source>
</evidence>
<reference evidence="8" key="2">
    <citation type="submission" date="2022-06" db="UniProtKB">
        <authorList>
            <consortium name="EnsemblMetazoa"/>
        </authorList>
    </citation>
    <scope>IDENTIFICATION</scope>
    <source>
        <strain evidence="8">DF5081</strain>
    </source>
</reference>
<dbReference type="PRINTS" id="PR01130">
    <property type="entry name" value="DERENTRNSPRT"/>
</dbReference>
<evidence type="ECO:0000313" key="8">
    <source>
        <dbReference type="EnsemblMetazoa" id="CJA17511b.1"/>
    </source>
</evidence>
<evidence type="ECO:0000256" key="1">
    <source>
        <dbReference type="ARBA" id="ARBA00004141"/>
    </source>
</evidence>
<keyword evidence="9" id="KW-1185">Reference proteome</keyword>
<keyword evidence="3" id="KW-0813">Transport</keyword>
<evidence type="ECO:0000256" key="7">
    <source>
        <dbReference type="SAM" id="Phobius"/>
    </source>
</evidence>
<comment type="subcellular location">
    <subcellularLocation>
        <location evidence="1">Membrane</location>
        <topology evidence="1">Multi-pass membrane protein</topology>
    </subcellularLocation>
</comment>
<feature type="transmembrane region" description="Helical" evidence="7">
    <location>
        <begin position="20"/>
        <end position="40"/>
    </location>
</feature>
<feature type="transmembrane region" description="Helical" evidence="7">
    <location>
        <begin position="52"/>
        <end position="70"/>
    </location>
</feature>
<dbReference type="GO" id="GO:0005886">
    <property type="term" value="C:plasma membrane"/>
    <property type="evidence" value="ECO:0007669"/>
    <property type="project" value="TreeGrafter"/>
</dbReference>
<organism evidence="8 9">
    <name type="scientific">Caenorhabditis japonica</name>
    <dbReference type="NCBI Taxonomy" id="281687"/>
    <lineage>
        <taxon>Eukaryota</taxon>
        <taxon>Metazoa</taxon>
        <taxon>Ecdysozoa</taxon>
        <taxon>Nematoda</taxon>
        <taxon>Chromadorea</taxon>
        <taxon>Rhabditida</taxon>
        <taxon>Rhabditina</taxon>
        <taxon>Rhabditomorpha</taxon>
        <taxon>Rhabditoidea</taxon>
        <taxon>Rhabditidae</taxon>
        <taxon>Peloderinae</taxon>
        <taxon>Caenorhabditis</taxon>
    </lineage>
</organism>
<dbReference type="PANTHER" id="PTHR10332:SF85">
    <property type="entry name" value="EQUILIBRATIVE NUCLEOSIDE TRANSPORTER"/>
    <property type="match status" value="1"/>
</dbReference>
<feature type="transmembrane region" description="Helical" evidence="7">
    <location>
        <begin position="145"/>
        <end position="166"/>
    </location>
</feature>
<evidence type="ECO:0008006" key="10">
    <source>
        <dbReference type="Google" id="ProtNLM"/>
    </source>
</evidence>
<feature type="transmembrane region" description="Helical" evidence="7">
    <location>
        <begin position="210"/>
        <end position="232"/>
    </location>
</feature>
<feature type="transmembrane region" description="Helical" evidence="7">
    <location>
        <begin position="252"/>
        <end position="272"/>
    </location>
</feature>
<feature type="transmembrane region" description="Helical" evidence="7">
    <location>
        <begin position="279"/>
        <end position="296"/>
    </location>
</feature>
<proteinExistence type="inferred from homology"/>
<keyword evidence="6 7" id="KW-0472">Membrane</keyword>
<comment type="similarity">
    <text evidence="2">Belongs to the SLC29A/ENT transporter (TC 2.A.57) family.</text>
</comment>
<protein>
    <recommendedName>
        <fullName evidence="10">Equilibrative nucleoside transporter 1</fullName>
    </recommendedName>
</protein>
<feature type="transmembrane region" description="Helical" evidence="7">
    <location>
        <begin position="76"/>
        <end position="97"/>
    </location>
</feature>
<dbReference type="AlphaFoldDB" id="A0A8R1I0N1"/>
<dbReference type="InterPro" id="IPR002259">
    <property type="entry name" value="Eqnu_transpt"/>
</dbReference>
<evidence type="ECO:0000256" key="2">
    <source>
        <dbReference type="ARBA" id="ARBA00007965"/>
    </source>
</evidence>
<sequence>MFKLRQENGTATWHSSHFQNSMTIAAQIPNLIFSIASIFTAAKGDLTRRMRVCMIFVQLMVILTIVCIYIDTGSWIPSFFVLTILTIIVLNAANGLFQNSMFGLASPFPFKYTNAIIIGQNFCGIAVTVLAMLTKAVSDDVQVRAMLFFSISSVVIVACFVLLNIIKKFDFYKKYGNLVEDSEEFDDSDDDSKNAFALIGKAFSKSKMQFANIFFLFFVTLSLFPNICMYVKDNAEGVEYDFLVSENYFMDVVTFLNFNLFAFLGSLTANWVQVPGSSTIWMCVLARFWFMFYFPAANYLPPDAARRFPVLFNSTWFFVANVTALAFSSGYLSSLIMMYAPRSHEEPRVQRMAGMIAAFFLIAGIVAGLVFSWPLKVFVTV</sequence>
<feature type="transmembrane region" description="Helical" evidence="7">
    <location>
        <begin position="109"/>
        <end position="133"/>
    </location>
</feature>
<reference evidence="9" key="1">
    <citation type="submission" date="2010-08" db="EMBL/GenBank/DDBJ databases">
        <authorList>
            <consortium name="Caenorhabditis japonica Sequencing Consortium"/>
            <person name="Wilson R.K."/>
        </authorList>
    </citation>
    <scope>NUCLEOTIDE SEQUENCE [LARGE SCALE GENOMIC DNA]</scope>
    <source>
        <strain evidence="9">DF5081</strain>
    </source>
</reference>
<dbReference type="Pfam" id="PF01733">
    <property type="entry name" value="Nucleoside_tran"/>
    <property type="match status" value="1"/>
</dbReference>
<dbReference type="InterPro" id="IPR036259">
    <property type="entry name" value="MFS_trans_sf"/>
</dbReference>
<evidence type="ECO:0000256" key="6">
    <source>
        <dbReference type="ARBA" id="ARBA00023136"/>
    </source>
</evidence>
<evidence type="ECO:0000313" key="9">
    <source>
        <dbReference type="Proteomes" id="UP000005237"/>
    </source>
</evidence>
<dbReference type="Proteomes" id="UP000005237">
    <property type="component" value="Unassembled WGS sequence"/>
</dbReference>
<dbReference type="SUPFAM" id="SSF103473">
    <property type="entry name" value="MFS general substrate transporter"/>
    <property type="match status" value="1"/>
</dbReference>
<dbReference type="GO" id="GO:0005337">
    <property type="term" value="F:nucleoside transmembrane transporter activity"/>
    <property type="evidence" value="ECO:0007669"/>
    <property type="project" value="InterPro"/>
</dbReference>
<feature type="transmembrane region" description="Helical" evidence="7">
    <location>
        <begin position="352"/>
        <end position="375"/>
    </location>
</feature>
<evidence type="ECO:0000256" key="3">
    <source>
        <dbReference type="ARBA" id="ARBA00022448"/>
    </source>
</evidence>
<name>A0A8R1I0N1_CAEJA</name>